<organism evidence="2 3">
    <name type="scientific">Diploscapter pachys</name>
    <dbReference type="NCBI Taxonomy" id="2018661"/>
    <lineage>
        <taxon>Eukaryota</taxon>
        <taxon>Metazoa</taxon>
        <taxon>Ecdysozoa</taxon>
        <taxon>Nematoda</taxon>
        <taxon>Chromadorea</taxon>
        <taxon>Rhabditida</taxon>
        <taxon>Rhabditina</taxon>
        <taxon>Rhabditomorpha</taxon>
        <taxon>Rhabditoidea</taxon>
        <taxon>Rhabditidae</taxon>
        <taxon>Diploscapter</taxon>
    </lineage>
</organism>
<reference evidence="2 3" key="1">
    <citation type="journal article" date="2017" name="Curr. Biol.">
        <title>Genome architecture and evolution of a unichromosomal asexual nematode.</title>
        <authorList>
            <person name="Fradin H."/>
            <person name="Zegar C."/>
            <person name="Gutwein M."/>
            <person name="Lucas J."/>
            <person name="Kovtun M."/>
            <person name="Corcoran D."/>
            <person name="Baugh L.R."/>
            <person name="Kiontke K."/>
            <person name="Gunsalus K."/>
            <person name="Fitch D.H."/>
            <person name="Piano F."/>
        </authorList>
    </citation>
    <scope>NUCLEOTIDE SEQUENCE [LARGE SCALE GENOMIC DNA]</scope>
    <source>
        <strain evidence="2">PF1309</strain>
    </source>
</reference>
<name>A0A2A2KKC0_9BILA</name>
<proteinExistence type="predicted"/>
<evidence type="ECO:0000256" key="1">
    <source>
        <dbReference type="SAM" id="MobiDB-lite"/>
    </source>
</evidence>
<evidence type="ECO:0000313" key="2">
    <source>
        <dbReference type="EMBL" id="PAV74322.1"/>
    </source>
</evidence>
<comment type="caution">
    <text evidence="2">The sequence shown here is derived from an EMBL/GenBank/DDBJ whole genome shotgun (WGS) entry which is preliminary data.</text>
</comment>
<accession>A0A2A2KKC0</accession>
<dbReference type="AlphaFoldDB" id="A0A2A2KKC0"/>
<dbReference type="OrthoDB" id="5799141at2759"/>
<dbReference type="EMBL" id="LIAE01008351">
    <property type="protein sequence ID" value="PAV74322.1"/>
    <property type="molecule type" value="Genomic_DNA"/>
</dbReference>
<keyword evidence="3" id="KW-1185">Reference proteome</keyword>
<feature type="region of interest" description="Disordered" evidence="1">
    <location>
        <begin position="1"/>
        <end position="24"/>
    </location>
</feature>
<protein>
    <submittedName>
        <fullName evidence="2">Uncharacterized protein</fullName>
    </submittedName>
</protein>
<dbReference type="STRING" id="2018661.A0A2A2KKC0"/>
<evidence type="ECO:0000313" key="3">
    <source>
        <dbReference type="Proteomes" id="UP000218231"/>
    </source>
</evidence>
<sequence length="310" mass="35582">MAGRIFVSKMPSPDREMGKRKAKDDGLAVKISEFSLRASTDDSEESLVTDSSDISAGRKKYNSAWKKFRAVYGSNFSMMTGKELARIEKPAEMVTYSEYRTQYMTETFAWDYNKYGNPIKWLREGNPETGRFFKFCDRYKMSAQFDLVLLDSGDRLKDLTTADVQKKLCGALNAKRTFIWIFGVNSEVIVEGCVLDRDTRDTIRQSFSFALESEFVPPLECHNMANITFIPVHGNESNCFVIEITLNCTSDRMYQLSSGRVFFMKDDGKIDEIANMTEARRIVLYKEIEHLKEQCSADEEERKRNLGTPV</sequence>
<dbReference type="Proteomes" id="UP000218231">
    <property type="component" value="Unassembled WGS sequence"/>
</dbReference>
<gene>
    <name evidence="2" type="ORF">WR25_13831</name>
</gene>
<feature type="compositionally biased region" description="Basic and acidic residues" evidence="1">
    <location>
        <begin position="12"/>
        <end position="24"/>
    </location>
</feature>